<dbReference type="GO" id="GO:0004252">
    <property type="term" value="F:serine-type endopeptidase activity"/>
    <property type="evidence" value="ECO:0007669"/>
    <property type="project" value="InterPro"/>
</dbReference>
<dbReference type="InterPro" id="IPR000209">
    <property type="entry name" value="Peptidase_S8/S53_dom"/>
</dbReference>
<dbReference type="InterPro" id="IPR008979">
    <property type="entry name" value="Galactose-bd-like_sf"/>
</dbReference>
<dbReference type="PANTHER" id="PTHR43399">
    <property type="entry name" value="SUBTILISIN-RELATED"/>
    <property type="match status" value="1"/>
</dbReference>
<comment type="caution">
    <text evidence="2">Lacks conserved residue(s) required for the propagation of feature annotation.</text>
</comment>
<dbReference type="Gene3D" id="2.60.120.380">
    <property type="match status" value="1"/>
</dbReference>
<dbReference type="SUPFAM" id="SSF52743">
    <property type="entry name" value="Subtilisin-like"/>
    <property type="match status" value="1"/>
</dbReference>
<dbReference type="InterPro" id="IPR034058">
    <property type="entry name" value="TagA/B/C/D_pept_dom"/>
</dbReference>
<comment type="similarity">
    <text evidence="1 2">Belongs to the peptidase S8 family.</text>
</comment>
<protein>
    <recommendedName>
        <fullName evidence="7">Peptidase S8/S53 domain-containing protein</fullName>
    </recommendedName>
</protein>
<keyword evidence="6" id="KW-1185">Reference proteome</keyword>
<dbReference type="SUPFAM" id="SSF49785">
    <property type="entry name" value="Galactose-binding domain-like"/>
    <property type="match status" value="1"/>
</dbReference>
<comment type="caution">
    <text evidence="5">The sequence shown here is derived from an EMBL/GenBank/DDBJ whole genome shotgun (WGS) entry which is preliminary data.</text>
</comment>
<feature type="domain" description="Secretion system C-terminal sorting" evidence="4">
    <location>
        <begin position="763"/>
        <end position="834"/>
    </location>
</feature>
<feature type="domain" description="Peptidase S8/S53" evidence="3">
    <location>
        <begin position="133"/>
        <end position="346"/>
    </location>
</feature>
<evidence type="ECO:0008006" key="7">
    <source>
        <dbReference type="Google" id="ProtNLM"/>
    </source>
</evidence>
<accession>A0A839GPI2</accession>
<dbReference type="RefSeq" id="WP_182512527.1">
    <property type="nucleotide sequence ID" value="NZ_JACJIQ010000005.1"/>
</dbReference>
<reference evidence="5 6" key="1">
    <citation type="submission" date="2020-08" db="EMBL/GenBank/DDBJ databases">
        <title>Genomic Encyclopedia of Type Strains, Phase IV (KMG-IV): sequencing the most valuable type-strain genomes for metagenomic binning, comparative biology and taxonomic classification.</title>
        <authorList>
            <person name="Goeker M."/>
        </authorList>
    </citation>
    <scope>NUCLEOTIDE SEQUENCE [LARGE SCALE GENOMIC DNA]</scope>
    <source>
        <strain evidence="5 6">DSM 29854</strain>
    </source>
</reference>
<evidence type="ECO:0000313" key="5">
    <source>
        <dbReference type="EMBL" id="MBA9076796.1"/>
    </source>
</evidence>
<dbReference type="EMBL" id="JACJIQ010000005">
    <property type="protein sequence ID" value="MBA9076796.1"/>
    <property type="molecule type" value="Genomic_DNA"/>
</dbReference>
<dbReference type="InterPro" id="IPR051048">
    <property type="entry name" value="Peptidase_S8/S53_subtilisin"/>
</dbReference>
<dbReference type="AlphaFoldDB" id="A0A839GPI2"/>
<evidence type="ECO:0000313" key="6">
    <source>
        <dbReference type="Proteomes" id="UP000563094"/>
    </source>
</evidence>
<dbReference type="PANTHER" id="PTHR43399:SF4">
    <property type="entry name" value="CELL WALL-ASSOCIATED PROTEASE"/>
    <property type="match status" value="1"/>
</dbReference>
<organism evidence="5 6">
    <name type="scientific">Rufibacter quisquiliarum</name>
    <dbReference type="NCBI Taxonomy" id="1549639"/>
    <lineage>
        <taxon>Bacteria</taxon>
        <taxon>Pseudomonadati</taxon>
        <taxon>Bacteroidota</taxon>
        <taxon>Cytophagia</taxon>
        <taxon>Cytophagales</taxon>
        <taxon>Hymenobacteraceae</taxon>
        <taxon>Rufibacter</taxon>
    </lineage>
</organism>
<proteinExistence type="inferred from homology"/>
<dbReference type="PROSITE" id="PS51892">
    <property type="entry name" value="SUBTILASE"/>
    <property type="match status" value="1"/>
</dbReference>
<dbReference type="Gene3D" id="3.40.50.200">
    <property type="entry name" value="Peptidase S8/S53 domain"/>
    <property type="match status" value="1"/>
</dbReference>
<sequence>MKSKGKRQVRVQVTDVPSFTKWLYKTLPTAQLLQVDSASRTALLSNLHSKDYLALTQCPWVTFVDVANREAREEAHLQNADLTVNNVEALHLRFPHLTGVGLVASVKENQFDSADIDFKHRVIPSAGLTGVANPHATTMATLIGGGGNSSPAGKGVAWQSTLTASDFANLMPDNLNQLKTLRVTVQNHSYGVGVENYYGLESQAYDRQVLQYPELLHVFSSGNAGNQAAADGPYAALTGFANLTGQFKASKNTLTVGAIDTAGQVGLLSSRGPTYDGRIKPEVVAFGESGTSEAAAVVSGIALLVQQAYQKQQGGHLPPSHLVKAAILNAADDKGSPEVDYAAGFGNADALGAVQAVQENRFALGKVGQGQVQKIPVLVPAGTSRLKATLVWHEVEGLPNAPAALLNDLDLKLTSPATGREWLPWGLSTFPHKDSLLLPARRQVDRLNNVEQVTLALPEAGPYELHVTGFGVNTGDQDFSVVYEFEQRFAWAYPTAGSPLRSGEKNRLRWHRPINTGEKGRLEFRWAGTAPGRWQVLQERVDLAKEQLDWTAPADTAGLAELRMVIGAEVFATGTVVVSPVLQMQVGYQCGEEVMLFWPKAEGAEQYQVYSLGEKFLEPLVQTADTMVVLSKNMNGSLYYAVSPLVAGLNGQRSLTLHYAQQGVSCYIKNFLAQRFVTDTVLLNLELSTTYGVAALFLEKKVGSEFRTLSEIPLSRQVGYVLQDLEPAPGRNEYRIKVVTSTGQTFYSPTEAVVFAPAKYIQVFPNPIKAGNELSLITHDDQKSQILVYNHLGRLLRQTHQDGAVKSLSTAGLSAGLYMVRVVSAQGQLLQARVVVF</sequence>
<evidence type="ECO:0000256" key="2">
    <source>
        <dbReference type="PROSITE-ProRule" id="PRU01240"/>
    </source>
</evidence>
<dbReference type="InterPro" id="IPR026444">
    <property type="entry name" value="Secre_tail"/>
</dbReference>
<dbReference type="GO" id="GO:0006508">
    <property type="term" value="P:proteolysis"/>
    <property type="evidence" value="ECO:0007669"/>
    <property type="project" value="InterPro"/>
</dbReference>
<evidence type="ECO:0000256" key="1">
    <source>
        <dbReference type="ARBA" id="ARBA00011073"/>
    </source>
</evidence>
<name>A0A839GPI2_9BACT</name>
<dbReference type="CDD" id="cd04842">
    <property type="entry name" value="Peptidases_S8_Kp43_protease"/>
    <property type="match status" value="1"/>
</dbReference>
<evidence type="ECO:0000259" key="3">
    <source>
        <dbReference type="Pfam" id="PF00082"/>
    </source>
</evidence>
<dbReference type="NCBIfam" id="TIGR04183">
    <property type="entry name" value="Por_Secre_tail"/>
    <property type="match status" value="1"/>
</dbReference>
<dbReference type="Pfam" id="PF18962">
    <property type="entry name" value="Por_Secre_tail"/>
    <property type="match status" value="1"/>
</dbReference>
<gene>
    <name evidence="5" type="ORF">FHS90_001504</name>
</gene>
<dbReference type="Proteomes" id="UP000563094">
    <property type="component" value="Unassembled WGS sequence"/>
</dbReference>
<dbReference type="Pfam" id="PF00082">
    <property type="entry name" value="Peptidase_S8"/>
    <property type="match status" value="1"/>
</dbReference>
<dbReference type="InterPro" id="IPR036852">
    <property type="entry name" value="Peptidase_S8/S53_dom_sf"/>
</dbReference>
<evidence type="ECO:0000259" key="4">
    <source>
        <dbReference type="Pfam" id="PF18962"/>
    </source>
</evidence>